<dbReference type="EMBL" id="AVOT02031488">
    <property type="protein sequence ID" value="MBW0525017.1"/>
    <property type="molecule type" value="Genomic_DNA"/>
</dbReference>
<proteinExistence type="predicted"/>
<protein>
    <submittedName>
        <fullName evidence="1">Uncharacterized protein</fullName>
    </submittedName>
</protein>
<evidence type="ECO:0000313" key="1">
    <source>
        <dbReference type="EMBL" id="MBW0525017.1"/>
    </source>
</evidence>
<dbReference type="Proteomes" id="UP000765509">
    <property type="component" value="Unassembled WGS sequence"/>
</dbReference>
<evidence type="ECO:0000313" key="2">
    <source>
        <dbReference type="Proteomes" id="UP000765509"/>
    </source>
</evidence>
<organism evidence="1 2">
    <name type="scientific">Austropuccinia psidii MF-1</name>
    <dbReference type="NCBI Taxonomy" id="1389203"/>
    <lineage>
        <taxon>Eukaryota</taxon>
        <taxon>Fungi</taxon>
        <taxon>Dikarya</taxon>
        <taxon>Basidiomycota</taxon>
        <taxon>Pucciniomycotina</taxon>
        <taxon>Pucciniomycetes</taxon>
        <taxon>Pucciniales</taxon>
        <taxon>Sphaerophragmiaceae</taxon>
        <taxon>Austropuccinia</taxon>
    </lineage>
</organism>
<sequence>MRHLSTQEQMFIRSLQLFQQEELMFQLTPRKSSPLFQHHKMHILLMSESNSSPPLHAPTPGLNNLNQEVDFQTRNPPTLEETEQSPISQPASTPNGEFSIFSNEFCPQFYKMFQMFNSGQPTQSKYQTTFEAINSLVKWRLQYLGCEKPAQGNFDFNQCSSSYTKWINKLSDHS</sequence>
<comment type="caution">
    <text evidence="1">The sequence shown here is derived from an EMBL/GenBank/DDBJ whole genome shotgun (WGS) entry which is preliminary data.</text>
</comment>
<gene>
    <name evidence="1" type="ORF">O181_064732</name>
</gene>
<keyword evidence="2" id="KW-1185">Reference proteome</keyword>
<name>A0A9Q3EW96_9BASI</name>
<dbReference type="AlphaFoldDB" id="A0A9Q3EW96"/>
<reference evidence="1" key="1">
    <citation type="submission" date="2021-03" db="EMBL/GenBank/DDBJ databases">
        <title>Draft genome sequence of rust myrtle Austropuccinia psidii MF-1, a brazilian biotype.</title>
        <authorList>
            <person name="Quecine M.C."/>
            <person name="Pachon D.M.R."/>
            <person name="Bonatelli M.L."/>
            <person name="Correr F.H."/>
            <person name="Franceschini L.M."/>
            <person name="Leite T.F."/>
            <person name="Margarido G.R.A."/>
            <person name="Almeida C.A."/>
            <person name="Ferrarezi J.A."/>
            <person name="Labate C.A."/>
        </authorList>
    </citation>
    <scope>NUCLEOTIDE SEQUENCE</scope>
    <source>
        <strain evidence="1">MF-1</strain>
    </source>
</reference>
<accession>A0A9Q3EW96</accession>